<dbReference type="Proteomes" id="UP000729733">
    <property type="component" value="Unassembled WGS sequence"/>
</dbReference>
<keyword evidence="3" id="KW-1185">Reference proteome</keyword>
<sequence>MFQDSECSKTDSTSWLIIAIASLFWILVIPISLLELQAKAKNKNTYSLREVDRLENSTTPLTDS</sequence>
<evidence type="ECO:0000313" key="2">
    <source>
        <dbReference type="EMBL" id="MCC0178613.1"/>
    </source>
</evidence>
<dbReference type="EMBL" id="JADWDC010000048">
    <property type="protein sequence ID" value="MCC0178613.1"/>
    <property type="molecule type" value="Genomic_DNA"/>
</dbReference>
<dbReference type="RefSeq" id="WP_229641714.1">
    <property type="nucleotide sequence ID" value="NZ_JADWDC010000048.1"/>
</dbReference>
<protein>
    <submittedName>
        <fullName evidence="2">Uncharacterized protein</fullName>
    </submittedName>
</protein>
<evidence type="ECO:0000256" key="1">
    <source>
        <dbReference type="SAM" id="Phobius"/>
    </source>
</evidence>
<keyword evidence="1" id="KW-0472">Membrane</keyword>
<accession>A0A964BU88</accession>
<organism evidence="2 3">
    <name type="scientific">Waterburya agarophytonicola KI4</name>
    <dbReference type="NCBI Taxonomy" id="2874699"/>
    <lineage>
        <taxon>Bacteria</taxon>
        <taxon>Bacillati</taxon>
        <taxon>Cyanobacteriota</taxon>
        <taxon>Cyanophyceae</taxon>
        <taxon>Pleurocapsales</taxon>
        <taxon>Hyellaceae</taxon>
        <taxon>Waterburya</taxon>
        <taxon>Waterburya agarophytonicola</taxon>
    </lineage>
</organism>
<dbReference type="AlphaFoldDB" id="A0A964BU88"/>
<keyword evidence="1" id="KW-0812">Transmembrane</keyword>
<proteinExistence type="predicted"/>
<comment type="caution">
    <text evidence="2">The sequence shown here is derived from an EMBL/GenBank/DDBJ whole genome shotgun (WGS) entry which is preliminary data.</text>
</comment>
<feature type="transmembrane region" description="Helical" evidence="1">
    <location>
        <begin position="12"/>
        <end position="34"/>
    </location>
</feature>
<evidence type="ECO:0000313" key="3">
    <source>
        <dbReference type="Proteomes" id="UP000729733"/>
    </source>
</evidence>
<reference evidence="2" key="1">
    <citation type="journal article" date="2021" name="Antonie Van Leeuwenhoek">
        <title>Draft genome and description of Waterburya agarophytonicola gen. nov. sp. nov. (Pleurocapsales, Cyanobacteria): a seaweed symbiont.</title>
        <authorList>
            <person name="Bonthond G."/>
            <person name="Shalygin S."/>
            <person name="Bayer T."/>
            <person name="Weinberger F."/>
        </authorList>
    </citation>
    <scope>NUCLEOTIDE SEQUENCE</scope>
    <source>
        <strain evidence="2">KI4</strain>
    </source>
</reference>
<name>A0A964BU88_9CYAN</name>
<gene>
    <name evidence="2" type="ORF">I4641_16695</name>
</gene>
<keyword evidence="1" id="KW-1133">Transmembrane helix</keyword>